<evidence type="ECO:0000256" key="6">
    <source>
        <dbReference type="ARBA" id="ARBA00022801"/>
    </source>
</evidence>
<dbReference type="InterPro" id="IPR050951">
    <property type="entry name" value="Retrovirus_Pol_polyprotein"/>
</dbReference>
<feature type="region of interest" description="Disordered" evidence="8">
    <location>
        <begin position="1"/>
        <end position="28"/>
    </location>
</feature>
<feature type="region of interest" description="Disordered" evidence="8">
    <location>
        <begin position="329"/>
        <end position="391"/>
    </location>
</feature>
<evidence type="ECO:0000256" key="7">
    <source>
        <dbReference type="ARBA" id="ARBA00022918"/>
    </source>
</evidence>
<dbReference type="PROSITE" id="PS50994">
    <property type="entry name" value="INTEGRASE"/>
    <property type="match status" value="1"/>
</dbReference>
<dbReference type="InterPro" id="IPR043128">
    <property type="entry name" value="Rev_trsase/Diguanyl_cyclase"/>
</dbReference>
<dbReference type="InterPro" id="IPR043502">
    <property type="entry name" value="DNA/RNA_pol_sf"/>
</dbReference>
<evidence type="ECO:0000259" key="10">
    <source>
        <dbReference type="PROSITE" id="PS50994"/>
    </source>
</evidence>
<dbReference type="InterPro" id="IPR041373">
    <property type="entry name" value="RT_RNaseH"/>
</dbReference>
<dbReference type="Gene3D" id="3.10.20.370">
    <property type="match status" value="1"/>
</dbReference>
<comment type="caution">
    <text evidence="11">The sequence shown here is derived from an EMBL/GenBank/DDBJ whole genome shotgun (WGS) entry which is preliminary data.</text>
</comment>
<accession>A0ABQ8L918</accession>
<dbReference type="CDD" id="cd01647">
    <property type="entry name" value="RT_LTR"/>
    <property type="match status" value="1"/>
</dbReference>
<dbReference type="InterPro" id="IPR000477">
    <property type="entry name" value="RT_dom"/>
</dbReference>
<dbReference type="SUPFAM" id="SSF50630">
    <property type="entry name" value="Acid proteases"/>
    <property type="match status" value="1"/>
</dbReference>
<name>A0ABQ8L918_LABRO</name>
<dbReference type="PROSITE" id="PS50878">
    <property type="entry name" value="RT_POL"/>
    <property type="match status" value="1"/>
</dbReference>
<dbReference type="SUPFAM" id="SSF53098">
    <property type="entry name" value="Ribonuclease H-like"/>
    <property type="match status" value="1"/>
</dbReference>
<feature type="compositionally biased region" description="Polar residues" evidence="8">
    <location>
        <begin position="1424"/>
        <end position="1436"/>
    </location>
</feature>
<dbReference type="CDD" id="cd00303">
    <property type="entry name" value="retropepsin_like"/>
    <property type="match status" value="1"/>
</dbReference>
<evidence type="ECO:0000259" key="9">
    <source>
        <dbReference type="PROSITE" id="PS50878"/>
    </source>
</evidence>
<dbReference type="InterPro" id="IPR036397">
    <property type="entry name" value="RNaseH_sf"/>
</dbReference>
<protein>
    <submittedName>
        <fullName evidence="11">Retrovirus-related Pol polyprotein from transposon 17.6</fullName>
    </submittedName>
</protein>
<feature type="region of interest" description="Disordered" evidence="8">
    <location>
        <begin position="1402"/>
        <end position="1462"/>
    </location>
</feature>
<keyword evidence="7" id="KW-0695">RNA-directed DNA polymerase</keyword>
<proteinExistence type="inferred from homology"/>
<dbReference type="Gene3D" id="3.30.420.10">
    <property type="entry name" value="Ribonuclease H-like superfamily/Ribonuclease H"/>
    <property type="match status" value="1"/>
</dbReference>
<dbReference type="Proteomes" id="UP000830375">
    <property type="component" value="Unassembled WGS sequence"/>
</dbReference>
<dbReference type="SUPFAM" id="SSF56672">
    <property type="entry name" value="DNA/RNA polymerases"/>
    <property type="match status" value="1"/>
</dbReference>
<organism evidence="11 12">
    <name type="scientific">Labeo rohita</name>
    <name type="common">Indian major carp</name>
    <name type="synonym">Cyprinus rohita</name>
    <dbReference type="NCBI Taxonomy" id="84645"/>
    <lineage>
        <taxon>Eukaryota</taxon>
        <taxon>Metazoa</taxon>
        <taxon>Chordata</taxon>
        <taxon>Craniata</taxon>
        <taxon>Vertebrata</taxon>
        <taxon>Euteleostomi</taxon>
        <taxon>Actinopterygii</taxon>
        <taxon>Neopterygii</taxon>
        <taxon>Teleostei</taxon>
        <taxon>Ostariophysi</taxon>
        <taxon>Cypriniformes</taxon>
        <taxon>Cyprinidae</taxon>
        <taxon>Labeoninae</taxon>
        <taxon>Labeonini</taxon>
        <taxon>Labeo</taxon>
    </lineage>
</organism>
<keyword evidence="3" id="KW-0548">Nucleotidyltransferase</keyword>
<dbReference type="Gene3D" id="2.40.70.10">
    <property type="entry name" value="Acid Proteases"/>
    <property type="match status" value="1"/>
</dbReference>
<feature type="domain" description="Integrase catalytic" evidence="10">
    <location>
        <begin position="1106"/>
        <end position="1264"/>
    </location>
</feature>
<evidence type="ECO:0000256" key="4">
    <source>
        <dbReference type="ARBA" id="ARBA00022722"/>
    </source>
</evidence>
<evidence type="ECO:0000256" key="8">
    <source>
        <dbReference type="SAM" id="MobiDB-lite"/>
    </source>
</evidence>
<feature type="compositionally biased region" description="Basic and acidic residues" evidence="8">
    <location>
        <begin position="348"/>
        <end position="366"/>
    </location>
</feature>
<dbReference type="InterPro" id="IPR056924">
    <property type="entry name" value="SH3_Tf2-1"/>
</dbReference>
<comment type="similarity">
    <text evidence="1">Belongs to the beta type-B retroviral polymerase family. HERV class-II K(HML-2) pol subfamily.</text>
</comment>
<feature type="compositionally biased region" description="Low complexity" evidence="8">
    <location>
        <begin position="74"/>
        <end position="84"/>
    </location>
</feature>
<dbReference type="CDD" id="cd09274">
    <property type="entry name" value="RNase_HI_RT_Ty3"/>
    <property type="match status" value="1"/>
</dbReference>
<gene>
    <name evidence="11" type="ORF">H4Q32_026902</name>
</gene>
<dbReference type="Pfam" id="PF00078">
    <property type="entry name" value="RVT_1"/>
    <property type="match status" value="1"/>
</dbReference>
<dbReference type="InterPro" id="IPR021109">
    <property type="entry name" value="Peptidase_aspartic_dom_sf"/>
</dbReference>
<evidence type="ECO:0000256" key="3">
    <source>
        <dbReference type="ARBA" id="ARBA00022695"/>
    </source>
</evidence>
<feature type="domain" description="Reverse transcriptase" evidence="9">
    <location>
        <begin position="608"/>
        <end position="787"/>
    </location>
</feature>
<dbReference type="Gene3D" id="3.30.70.270">
    <property type="match status" value="2"/>
</dbReference>
<dbReference type="Gene3D" id="3.10.10.10">
    <property type="entry name" value="HIV Type 1 Reverse Transcriptase, subunit A, domain 1"/>
    <property type="match status" value="1"/>
</dbReference>
<dbReference type="EMBL" id="JACTAM010001808">
    <property type="protein sequence ID" value="KAI2646153.1"/>
    <property type="molecule type" value="Genomic_DNA"/>
</dbReference>
<feature type="compositionally biased region" description="Acidic residues" evidence="8">
    <location>
        <begin position="1413"/>
        <end position="1422"/>
    </location>
</feature>
<keyword evidence="6" id="KW-0378">Hydrolase</keyword>
<evidence type="ECO:0000313" key="12">
    <source>
        <dbReference type="Proteomes" id="UP000830375"/>
    </source>
</evidence>
<evidence type="ECO:0000256" key="1">
    <source>
        <dbReference type="ARBA" id="ARBA00010879"/>
    </source>
</evidence>
<dbReference type="Pfam" id="PF24626">
    <property type="entry name" value="SH3_Tf2-1"/>
    <property type="match status" value="1"/>
</dbReference>
<reference evidence="11 12" key="1">
    <citation type="submission" date="2022-01" db="EMBL/GenBank/DDBJ databases">
        <title>A high-quality chromosome-level genome assembly of rohu carp, Labeo rohita.</title>
        <authorList>
            <person name="Arick M.A. II"/>
            <person name="Hsu C.-Y."/>
            <person name="Magbanua Z."/>
            <person name="Pechanova O."/>
            <person name="Grover C."/>
            <person name="Miller E."/>
            <person name="Thrash A."/>
            <person name="Ezzel L."/>
            <person name="Alam S."/>
            <person name="Benzie J."/>
            <person name="Hamilton M."/>
            <person name="Karsi A."/>
            <person name="Lawrence M.L."/>
            <person name="Peterson D.G."/>
        </authorList>
    </citation>
    <scope>NUCLEOTIDE SEQUENCE [LARGE SCALE GENOMIC DNA]</scope>
    <source>
        <strain evidence="12">BAU-BD-2019</strain>
        <tissue evidence="11">Blood</tissue>
    </source>
</reference>
<dbReference type="PANTHER" id="PTHR37984">
    <property type="entry name" value="PROTEIN CBG26694"/>
    <property type="match status" value="1"/>
</dbReference>
<dbReference type="Pfam" id="PF00665">
    <property type="entry name" value="rve"/>
    <property type="match status" value="1"/>
</dbReference>
<evidence type="ECO:0000313" key="11">
    <source>
        <dbReference type="EMBL" id="KAI2646153.1"/>
    </source>
</evidence>
<keyword evidence="4" id="KW-0540">Nuclease</keyword>
<feature type="compositionally biased region" description="Polar residues" evidence="8">
    <location>
        <begin position="1451"/>
        <end position="1462"/>
    </location>
</feature>
<feature type="region of interest" description="Disordered" evidence="8">
    <location>
        <begin position="74"/>
        <end position="94"/>
    </location>
</feature>
<keyword evidence="5" id="KW-0255">Endonuclease</keyword>
<dbReference type="InterPro" id="IPR012337">
    <property type="entry name" value="RNaseH-like_sf"/>
</dbReference>
<dbReference type="InterPro" id="IPR001969">
    <property type="entry name" value="Aspartic_peptidase_AS"/>
</dbReference>
<dbReference type="Pfam" id="PF17917">
    <property type="entry name" value="RT_RNaseH"/>
    <property type="match status" value="1"/>
</dbReference>
<feature type="compositionally biased region" description="Polar residues" evidence="8">
    <location>
        <begin position="85"/>
        <end position="94"/>
    </location>
</feature>
<dbReference type="InterPro" id="IPR001584">
    <property type="entry name" value="Integrase_cat-core"/>
</dbReference>
<dbReference type="PROSITE" id="PS00141">
    <property type="entry name" value="ASP_PROTEASE"/>
    <property type="match status" value="1"/>
</dbReference>
<feature type="compositionally biased region" description="Polar residues" evidence="8">
    <location>
        <begin position="9"/>
        <end position="27"/>
    </location>
</feature>
<evidence type="ECO:0000256" key="5">
    <source>
        <dbReference type="ARBA" id="ARBA00022759"/>
    </source>
</evidence>
<keyword evidence="2" id="KW-0808">Transferase</keyword>
<dbReference type="PANTHER" id="PTHR37984:SF5">
    <property type="entry name" value="PROTEIN NYNRIN-LIKE"/>
    <property type="match status" value="1"/>
</dbReference>
<sequence>MATHPDLQFDSSNWPTVSPSQGESQRSIGDLKAQVQLLQAEVSVLQQCLHDSIDLQKGMLNRLVQKERTIPAASQPAPLASSTPYNVAQTPSTNPRSVPVGVSYSNAPMFTQPLAGDTTSTTNAFTSMLYKSRLEPPVFSADGSLNPEEWLQSLNVYRTSLDLTDAQILLELPRFLSQEPRKWYTILSVHLTTWTQFCEFFRTVFLHSDNQERILRGILDRIQMPDEPLPTFVAHMLGEFRKLKTPPPQQEQIDLIRKHVLEKYRVALYGTPIPSVMDLLLRAHELHAVLGPSVGCSPQLQASSVPPRNVHCFKCSLPGFTTRTCPNCSQKLKPRLPPTEPSNMPSDDVNREPKAGRMDGSDRAFEDGGVDSDFNQRGNFRGGRMFRRGNPPSRRVKVNLYGKVFDATLDTGASLSAVQSVVVQTIPGGDARLKPWSAPPIQLADGASCCPLGIIWLSLGFMGQRFYHRFAVLQNVSSPIILGMDFMLRSSVTLHVPSRTVVLGDEQMPLEEFEGADIMTTNPGLLCVGVSSSALSRKVEEASLNNEQKSKLTELLETFSGLFDGHLGHTNLVEHGIDTGNARPVHLAPYRTSPSKKELIESQIKNMLEEGIIEPASGPWAAPVVIVPKQSGEPRFCVDYRALNKLTVKDSYPLPRIDESLDFLARGAFISTIDLARGYWQVAMAENSKQKTAFISHCGLFQFRVLPFGLCNAPATFQRLMNTVLAGLIYKSCAVYLDDIVVASPTFEQHLVDLKEVLARLESAGLSVKLEKCQFCRSELTFLGYNVTTDGVRPNEEKVRAVIDFRTPTNVKQVRQFLGLTSYYRRFIHDYARHAEPLFALTRSDVPFMWSSECQAAMDFLKDRLTSAPVLKFPDFSLPFFIHADACDVGLGAALMQRDNNGRDVVVAYASRALHKAERPYSTPEKECLAVIWALEHFRPYVEGLHVTIFSDHSSLRWLMSRPNLSGRLARWSLRLQDFDFDIVHRPGTSNKVPDALSRNPVLSCGAPLEVLPDYAVIGGLDLRILPPVIFSDREHLRQMQLNDPVTGRLLRMLESQDDSNGEEMSQYVIQDGLLYFVDDKVSCSLHPMKRLKLQRKPAGLMVPICPQRPWEYTGVDFVGPLPRSPSGNAYILVFVDYFSKWVEVSAVREATAQVAASKLLSEVFARHGAPTYLVSDRGSPFVSELFKHVLTTLGSEHRLTTAYHPQTNATERVNRSLKTAIRAYVGNKHTAWDRYLPQICFALRTAPHESTGHSPSMLLYGRELNTPLDIITQPNCDGTDEPGIPYPESLESSLREAHDHARSILAESHAKRKKHYDRRRRPVSYCVDELVRVKTHPRSDALANFTAKLAPVYTGPFRITQKLSEVNYRLTDVSTEADAGVFHVANLLPFRTWNTSFQTDTVPSGGSIPEASPDDGDDVPDEMSNSATAMTSSDQQFEKEGNCPVPTGGRDQSGSTDSVNSWSDVQADFTTQSDDLAGGGEDPNRHRYDLRPRRAPRITSDWSINRWTNVYHTDRLDLK</sequence>
<evidence type="ECO:0000256" key="2">
    <source>
        <dbReference type="ARBA" id="ARBA00022679"/>
    </source>
</evidence>
<keyword evidence="12" id="KW-1185">Reference proteome</keyword>